<dbReference type="Proteomes" id="UP001314241">
    <property type="component" value="Unassembled WGS sequence"/>
</dbReference>
<dbReference type="InterPro" id="IPR023772">
    <property type="entry name" value="DNA-bd_HTH_TetR-type_CS"/>
</dbReference>
<feature type="DNA-binding region" description="H-T-H motif" evidence="2">
    <location>
        <begin position="25"/>
        <end position="44"/>
    </location>
</feature>
<evidence type="ECO:0000313" key="4">
    <source>
        <dbReference type="EMBL" id="CAK8054505.1"/>
    </source>
</evidence>
<dbReference type="EMBL" id="CAWVOH010000002">
    <property type="protein sequence ID" value="CAK8054505.1"/>
    <property type="molecule type" value="Genomic_DNA"/>
</dbReference>
<dbReference type="Pfam" id="PF00440">
    <property type="entry name" value="TetR_N"/>
    <property type="match status" value="1"/>
</dbReference>
<dbReference type="InterPro" id="IPR050109">
    <property type="entry name" value="HTH-type_TetR-like_transc_reg"/>
</dbReference>
<organism evidence="4 5">
    <name type="scientific">Eupransor demetentiae</name>
    <dbReference type="NCBI Taxonomy" id="3109584"/>
    <lineage>
        <taxon>Bacteria</taxon>
        <taxon>Bacillati</taxon>
        <taxon>Bacillota</taxon>
        <taxon>Bacilli</taxon>
        <taxon>Lactobacillales</taxon>
        <taxon>Lactobacillaceae</taxon>
        <taxon>Eupransor</taxon>
    </lineage>
</organism>
<dbReference type="PROSITE" id="PS01081">
    <property type="entry name" value="HTH_TETR_1"/>
    <property type="match status" value="1"/>
</dbReference>
<keyword evidence="5" id="KW-1185">Reference proteome</keyword>
<dbReference type="Gene3D" id="1.10.357.10">
    <property type="entry name" value="Tetracycline Repressor, domain 2"/>
    <property type="match status" value="1"/>
</dbReference>
<evidence type="ECO:0000256" key="1">
    <source>
        <dbReference type="ARBA" id="ARBA00023125"/>
    </source>
</evidence>
<dbReference type="InterPro" id="IPR009057">
    <property type="entry name" value="Homeodomain-like_sf"/>
</dbReference>
<name>A0ABP0EQD2_9LACO</name>
<gene>
    <name evidence="4" type="ORF">R54876_GBNLAHCA_01074</name>
</gene>
<dbReference type="PANTHER" id="PTHR30055:SF222">
    <property type="entry name" value="REGULATORY PROTEIN"/>
    <property type="match status" value="1"/>
</dbReference>
<comment type="caution">
    <text evidence="4">The sequence shown here is derived from an EMBL/GenBank/DDBJ whole genome shotgun (WGS) entry which is preliminary data.</text>
</comment>
<dbReference type="PRINTS" id="PR00455">
    <property type="entry name" value="HTHTETR"/>
</dbReference>
<evidence type="ECO:0000313" key="5">
    <source>
        <dbReference type="Proteomes" id="UP001314241"/>
    </source>
</evidence>
<dbReference type="PANTHER" id="PTHR30055">
    <property type="entry name" value="HTH-TYPE TRANSCRIPTIONAL REGULATOR RUTR"/>
    <property type="match status" value="1"/>
</dbReference>
<reference evidence="4 5" key="1">
    <citation type="submission" date="2024-01" db="EMBL/GenBank/DDBJ databases">
        <authorList>
            <person name="Botero Cardona J."/>
        </authorList>
    </citation>
    <scope>NUCLEOTIDE SEQUENCE [LARGE SCALE GENOMIC DNA]</scope>
    <source>
        <strain evidence="4 5">LMG 33000</strain>
    </source>
</reference>
<keyword evidence="1 2" id="KW-0238">DNA-binding</keyword>
<accession>A0ABP0EQD2</accession>
<proteinExistence type="predicted"/>
<sequence>MPAGQKKVLQASVELFALQGYSATSTAQIAEAAGVSQGTIFKYFKNKQALLNFILDSTIAQLIPSYSMEIMKRLKNEIHTARDFINFIIDDRYAFLSENRQLVLIVQDQFLTDDAFVKLTKEKLSDRFQFVCQTVDDLAGKDFTMPTVDLLQLIASQLLFLFLMEFRFKLPTKFDRKHELNQIKENVYQAALK</sequence>
<dbReference type="PROSITE" id="PS50977">
    <property type="entry name" value="HTH_TETR_2"/>
    <property type="match status" value="1"/>
</dbReference>
<dbReference type="InterPro" id="IPR001647">
    <property type="entry name" value="HTH_TetR"/>
</dbReference>
<evidence type="ECO:0000256" key="2">
    <source>
        <dbReference type="PROSITE-ProRule" id="PRU00335"/>
    </source>
</evidence>
<dbReference type="SUPFAM" id="SSF46689">
    <property type="entry name" value="Homeodomain-like"/>
    <property type="match status" value="1"/>
</dbReference>
<evidence type="ECO:0000259" key="3">
    <source>
        <dbReference type="PROSITE" id="PS50977"/>
    </source>
</evidence>
<protein>
    <submittedName>
        <fullName evidence="4">AcrR family</fullName>
    </submittedName>
</protein>
<feature type="domain" description="HTH tetR-type" evidence="3">
    <location>
        <begin position="2"/>
        <end position="62"/>
    </location>
</feature>